<evidence type="ECO:0000313" key="2">
    <source>
        <dbReference type="Proteomes" id="UP000184241"/>
    </source>
</evidence>
<sequence length="110" mass="12521">MKDYTNIIFDISKMKDNEEHAFKIPEDSTIHFGAAILGRKLITSIKFRKVTFEDKGESLFIEAFAGHITVATIVDDIPYTLVLGDDNYFVIGPTEEYDYISKKGQKNKPL</sequence>
<accession>A0A1M5TF00</accession>
<evidence type="ECO:0000313" key="1">
    <source>
        <dbReference type="EMBL" id="SHH48913.1"/>
    </source>
</evidence>
<gene>
    <name evidence="1" type="ORF">SAMN02745941_00182</name>
</gene>
<name>A0A1M5TF00_9CLOT</name>
<dbReference type="EMBL" id="FQXU01000003">
    <property type="protein sequence ID" value="SHH48913.1"/>
    <property type="molecule type" value="Genomic_DNA"/>
</dbReference>
<proteinExistence type="predicted"/>
<reference evidence="1 2" key="1">
    <citation type="submission" date="2016-11" db="EMBL/GenBank/DDBJ databases">
        <authorList>
            <person name="Jaros S."/>
            <person name="Januszkiewicz K."/>
            <person name="Wedrychowicz H."/>
        </authorList>
    </citation>
    <scope>NUCLEOTIDE SEQUENCE [LARGE SCALE GENOMIC DNA]</scope>
    <source>
        <strain evidence="1 2">DSM 6191</strain>
    </source>
</reference>
<dbReference type="AlphaFoldDB" id="A0A1M5TF00"/>
<protein>
    <submittedName>
        <fullName evidence="1">Uncharacterized protein</fullName>
    </submittedName>
</protein>
<dbReference type="RefSeq" id="WP_073015883.1">
    <property type="nucleotide sequence ID" value="NZ_FQXU01000003.1"/>
</dbReference>
<dbReference type="Proteomes" id="UP000184241">
    <property type="component" value="Unassembled WGS sequence"/>
</dbReference>
<organism evidence="1 2">
    <name type="scientific">Clostridium intestinale DSM 6191</name>
    <dbReference type="NCBI Taxonomy" id="1121320"/>
    <lineage>
        <taxon>Bacteria</taxon>
        <taxon>Bacillati</taxon>
        <taxon>Bacillota</taxon>
        <taxon>Clostridia</taxon>
        <taxon>Eubacteriales</taxon>
        <taxon>Clostridiaceae</taxon>
        <taxon>Clostridium</taxon>
    </lineage>
</organism>